<organism evidence="1 2">
    <name type="scientific">Racocetra persica</name>
    <dbReference type="NCBI Taxonomy" id="160502"/>
    <lineage>
        <taxon>Eukaryota</taxon>
        <taxon>Fungi</taxon>
        <taxon>Fungi incertae sedis</taxon>
        <taxon>Mucoromycota</taxon>
        <taxon>Glomeromycotina</taxon>
        <taxon>Glomeromycetes</taxon>
        <taxon>Diversisporales</taxon>
        <taxon>Gigasporaceae</taxon>
        <taxon>Racocetra</taxon>
    </lineage>
</organism>
<feature type="non-terminal residue" evidence="1">
    <location>
        <position position="1"/>
    </location>
</feature>
<keyword evidence="2" id="KW-1185">Reference proteome</keyword>
<proteinExistence type="predicted"/>
<evidence type="ECO:0000313" key="1">
    <source>
        <dbReference type="EMBL" id="CAG8852090.1"/>
    </source>
</evidence>
<sequence length="81" mass="9361">HTNDNKLSLHLLGRWIQEMATDQDQQLQGMLLEEVWLAAIRFLNKKADIAKVSIDSTKEDQVNQINPPTYFGIRTALRIKK</sequence>
<feature type="non-terminal residue" evidence="1">
    <location>
        <position position="81"/>
    </location>
</feature>
<evidence type="ECO:0000313" key="2">
    <source>
        <dbReference type="Proteomes" id="UP000789920"/>
    </source>
</evidence>
<comment type="caution">
    <text evidence="1">The sequence shown here is derived from an EMBL/GenBank/DDBJ whole genome shotgun (WGS) entry which is preliminary data.</text>
</comment>
<reference evidence="1" key="1">
    <citation type="submission" date="2021-06" db="EMBL/GenBank/DDBJ databases">
        <authorList>
            <person name="Kallberg Y."/>
            <person name="Tangrot J."/>
            <person name="Rosling A."/>
        </authorList>
    </citation>
    <scope>NUCLEOTIDE SEQUENCE</scope>
    <source>
        <strain evidence="1">MA461A</strain>
    </source>
</reference>
<name>A0ACA9T159_9GLOM</name>
<gene>
    <name evidence="1" type="ORF">RPERSI_LOCUS36899</name>
</gene>
<dbReference type="EMBL" id="CAJVQC010179924">
    <property type="protein sequence ID" value="CAG8852090.1"/>
    <property type="molecule type" value="Genomic_DNA"/>
</dbReference>
<dbReference type="Proteomes" id="UP000789920">
    <property type="component" value="Unassembled WGS sequence"/>
</dbReference>
<protein>
    <submittedName>
        <fullName evidence="1">29488_t:CDS:1</fullName>
    </submittedName>
</protein>
<accession>A0ACA9T159</accession>